<evidence type="ECO:0000313" key="4">
    <source>
        <dbReference type="EMBL" id="KZN62184.1"/>
    </source>
</evidence>
<dbReference type="PANTHER" id="PTHR44196">
    <property type="entry name" value="DEHYDROGENASE/REDUCTASE SDR FAMILY MEMBER 7B"/>
    <property type="match status" value="1"/>
</dbReference>
<dbReference type="Proteomes" id="UP000076661">
    <property type="component" value="Unassembled WGS sequence"/>
</dbReference>
<dbReference type="InterPro" id="IPR036291">
    <property type="entry name" value="NAD(P)-bd_dom_sf"/>
</dbReference>
<dbReference type="Gene3D" id="3.40.50.720">
    <property type="entry name" value="NAD(P)-binding Rossmann-like Domain"/>
    <property type="match status" value="1"/>
</dbReference>
<evidence type="ECO:0000256" key="2">
    <source>
        <dbReference type="ARBA" id="ARBA00023002"/>
    </source>
</evidence>
<protein>
    <recommendedName>
        <fullName evidence="6">Short-chain dehydrogenase</fullName>
    </recommendedName>
</protein>
<dbReference type="Pfam" id="PF00106">
    <property type="entry name" value="adh_short"/>
    <property type="match status" value="1"/>
</dbReference>
<dbReference type="PRINTS" id="PR00081">
    <property type="entry name" value="GDHRDH"/>
</dbReference>
<dbReference type="EMBL" id="AUXX01000042">
    <property type="protein sequence ID" value="KZN62184.1"/>
    <property type="molecule type" value="Genomic_DNA"/>
</dbReference>
<accession>A0A167K625</accession>
<reference evidence="4 5" key="1">
    <citation type="submission" date="2013-07" db="EMBL/GenBank/DDBJ databases">
        <title>Comparative Genomic and Metabolomic Analysis of Twelve Strains of Pseudoalteromonas luteoviolacea.</title>
        <authorList>
            <person name="Vynne N.G."/>
            <person name="Mansson M."/>
            <person name="Gram L."/>
        </authorList>
    </citation>
    <scope>NUCLEOTIDE SEQUENCE [LARGE SCALE GENOMIC DNA]</scope>
    <source>
        <strain evidence="4 5">S4060-1</strain>
    </source>
</reference>
<evidence type="ECO:0000313" key="5">
    <source>
        <dbReference type="Proteomes" id="UP000076661"/>
    </source>
</evidence>
<dbReference type="PATRIC" id="fig|1365257.3.peg.4032"/>
<keyword evidence="2" id="KW-0560">Oxidoreductase</keyword>
<organism evidence="4 5">
    <name type="scientific">Pseudoalteromonas luteoviolacea S4060-1</name>
    <dbReference type="NCBI Taxonomy" id="1365257"/>
    <lineage>
        <taxon>Bacteria</taxon>
        <taxon>Pseudomonadati</taxon>
        <taxon>Pseudomonadota</taxon>
        <taxon>Gammaproteobacteria</taxon>
        <taxon>Alteromonadales</taxon>
        <taxon>Pseudoalteromonadaceae</taxon>
        <taxon>Pseudoalteromonas</taxon>
    </lineage>
</organism>
<evidence type="ECO:0000256" key="1">
    <source>
        <dbReference type="ARBA" id="ARBA00006484"/>
    </source>
</evidence>
<dbReference type="GO" id="GO:0016020">
    <property type="term" value="C:membrane"/>
    <property type="evidence" value="ECO:0007669"/>
    <property type="project" value="TreeGrafter"/>
</dbReference>
<name>A0A167K625_9GAMM</name>
<dbReference type="AlphaFoldDB" id="A0A167K625"/>
<evidence type="ECO:0008006" key="6">
    <source>
        <dbReference type="Google" id="ProtNLM"/>
    </source>
</evidence>
<comment type="caution">
    <text evidence="4">The sequence shown here is derived from an EMBL/GenBank/DDBJ whole genome shotgun (WGS) entry which is preliminary data.</text>
</comment>
<dbReference type="PANTHER" id="PTHR44196:SF1">
    <property type="entry name" value="DEHYDROGENASE_REDUCTASE SDR FAMILY MEMBER 7B"/>
    <property type="match status" value="1"/>
</dbReference>
<dbReference type="PRINTS" id="PR00080">
    <property type="entry name" value="SDRFAMILY"/>
</dbReference>
<dbReference type="SUPFAM" id="SSF51735">
    <property type="entry name" value="NAD(P)-binding Rossmann-fold domains"/>
    <property type="match status" value="1"/>
</dbReference>
<evidence type="ECO:0000256" key="3">
    <source>
        <dbReference type="RuleBase" id="RU000363"/>
    </source>
</evidence>
<gene>
    <name evidence="4" type="ORF">N478_25570</name>
</gene>
<proteinExistence type="inferred from homology"/>
<dbReference type="GO" id="GO:0016491">
    <property type="term" value="F:oxidoreductase activity"/>
    <property type="evidence" value="ECO:0007669"/>
    <property type="project" value="UniProtKB-KW"/>
</dbReference>
<dbReference type="InterPro" id="IPR002347">
    <property type="entry name" value="SDR_fam"/>
</dbReference>
<dbReference type="RefSeq" id="WP_063382340.1">
    <property type="nucleotide sequence ID" value="NZ_AUXX01000042.1"/>
</dbReference>
<comment type="similarity">
    <text evidence="1 3">Belongs to the short-chain dehydrogenases/reductases (SDR) family.</text>
</comment>
<sequence length="244" mass="26828">MNLRNKVIIITGGTSGIGRQLVALLCNNNTVIVIARHTTRLTELTDAHQNIHVFSADLSDSKQYKGLAQKVQRRFPIVDVLINNAAVQNTQIFTDTNFKYETIAQEINVNFNAICSLSYLFLPNLKNANEQAIILNINSGLALVPKKSSAVYCASKAAMNIFSQSLNYQLEQTNISVLQAFLPLVDTPMTQGRGASKLSSEQAAVEIIKGLEKQIPINNIGKVKLLRVLTTLAPPLARKLLKRS</sequence>